<dbReference type="AlphaFoldDB" id="A0AAJ6QMW0"/>
<dbReference type="SMART" id="SM00521">
    <property type="entry name" value="CBF"/>
    <property type="match status" value="1"/>
</dbReference>
<gene>
    <name evidence="9" type="primary">LOC100906398</name>
</gene>
<evidence type="ECO:0000256" key="2">
    <source>
        <dbReference type="ARBA" id="ARBA00023015"/>
    </source>
</evidence>
<keyword evidence="3 6" id="KW-0238">DNA-binding</keyword>
<dbReference type="PRINTS" id="PR00616">
    <property type="entry name" value="CCAATSUBUNTB"/>
</dbReference>
<evidence type="ECO:0000256" key="5">
    <source>
        <dbReference type="ARBA" id="ARBA00023242"/>
    </source>
</evidence>
<keyword evidence="8" id="KW-1185">Reference proteome</keyword>
<dbReference type="GeneID" id="100906398"/>
<evidence type="ECO:0000256" key="1">
    <source>
        <dbReference type="ARBA" id="ARBA00004123"/>
    </source>
</evidence>
<dbReference type="Proteomes" id="UP000694867">
    <property type="component" value="Unplaced"/>
</dbReference>
<comment type="function">
    <text evidence="6">Component of the sequence-specific heterotrimeric transcription factor (NF-Y) which specifically recognizes a 5'-CCAAT-3' box motif found in the promoters of its target genes.</text>
</comment>
<keyword evidence="4 6" id="KW-0804">Transcription</keyword>
<feature type="compositionally biased region" description="Basic and acidic residues" evidence="7">
    <location>
        <begin position="233"/>
        <end position="248"/>
    </location>
</feature>
<evidence type="ECO:0000256" key="3">
    <source>
        <dbReference type="ARBA" id="ARBA00023125"/>
    </source>
</evidence>
<comment type="similarity">
    <text evidence="6">Belongs to the NFYA/HAP2 subunit family.</text>
</comment>
<dbReference type="InterPro" id="IPR001289">
    <property type="entry name" value="NFYA"/>
</dbReference>
<dbReference type="Gene3D" id="6.10.250.2430">
    <property type="match status" value="1"/>
</dbReference>
<dbReference type="KEGG" id="goe:100906398"/>
<dbReference type="RefSeq" id="XP_003740129.1">
    <property type="nucleotide sequence ID" value="XM_003740081.2"/>
</dbReference>
<protein>
    <recommendedName>
        <fullName evidence="6">Nuclear transcription factor Y subunit</fullName>
    </recommendedName>
</protein>
<keyword evidence="2 6" id="KW-0805">Transcription regulation</keyword>
<feature type="compositionally biased region" description="Polar residues" evidence="7">
    <location>
        <begin position="249"/>
        <end position="272"/>
    </location>
</feature>
<feature type="region of interest" description="Disordered" evidence="7">
    <location>
        <begin position="233"/>
        <end position="272"/>
    </location>
</feature>
<reference evidence="9" key="1">
    <citation type="submission" date="2025-08" db="UniProtKB">
        <authorList>
            <consortium name="RefSeq"/>
        </authorList>
    </citation>
    <scope>IDENTIFICATION</scope>
</reference>
<organism evidence="8 9">
    <name type="scientific">Galendromus occidentalis</name>
    <name type="common">western predatory mite</name>
    <dbReference type="NCBI Taxonomy" id="34638"/>
    <lineage>
        <taxon>Eukaryota</taxon>
        <taxon>Metazoa</taxon>
        <taxon>Ecdysozoa</taxon>
        <taxon>Arthropoda</taxon>
        <taxon>Chelicerata</taxon>
        <taxon>Arachnida</taxon>
        <taxon>Acari</taxon>
        <taxon>Parasitiformes</taxon>
        <taxon>Mesostigmata</taxon>
        <taxon>Gamasina</taxon>
        <taxon>Phytoseioidea</taxon>
        <taxon>Phytoseiidae</taxon>
        <taxon>Typhlodrominae</taxon>
        <taxon>Galendromus</taxon>
    </lineage>
</organism>
<dbReference type="PANTHER" id="PTHR12632">
    <property type="entry name" value="TRANSCRIPTION FACTOR NF-Y ALPHA-RELATED"/>
    <property type="match status" value="1"/>
</dbReference>
<evidence type="ECO:0000313" key="8">
    <source>
        <dbReference type="Proteomes" id="UP000694867"/>
    </source>
</evidence>
<evidence type="ECO:0000256" key="6">
    <source>
        <dbReference type="RuleBase" id="RU367155"/>
    </source>
</evidence>
<dbReference type="CTD" id="39091"/>
<dbReference type="Pfam" id="PF02045">
    <property type="entry name" value="CBFB_NFYA"/>
    <property type="match status" value="1"/>
</dbReference>
<evidence type="ECO:0000256" key="7">
    <source>
        <dbReference type="SAM" id="MobiDB-lite"/>
    </source>
</evidence>
<dbReference type="GO" id="GO:0003700">
    <property type="term" value="F:DNA-binding transcription factor activity"/>
    <property type="evidence" value="ECO:0007669"/>
    <property type="project" value="UniProtKB-UniRule"/>
</dbReference>
<name>A0AAJ6QMW0_9ACAR</name>
<evidence type="ECO:0000256" key="4">
    <source>
        <dbReference type="ARBA" id="ARBA00023163"/>
    </source>
</evidence>
<sequence length="272" mass="29397">MTEFGAVSSASQTPGQQILVNSSGAGQQTFLISGPNGKVQTARRMIPVSTATSQPQQTVLITNGALTGSSSDGTNTVVYQPVTVDQTGGHTGATSVFPASLIQQLLQQSSQQSQTSTISVPTQNGNVIMLVQNNGTATPIQLSQPLTTQSQIQIQNGVVSNNPTTTTNTIASTQALPAADVEEEPLYVNAKQYHRILKRRQDRARLEAQGKIPKERRRYLHESRHRHAMNRVRGEGGRFHARDEKETDANGTEESAEGQQCLNEYFSQIPST</sequence>
<dbReference type="GO" id="GO:0003677">
    <property type="term" value="F:DNA binding"/>
    <property type="evidence" value="ECO:0007669"/>
    <property type="project" value="UniProtKB-KW"/>
</dbReference>
<accession>A0AAJ6QMW0</accession>
<dbReference type="GO" id="GO:0005634">
    <property type="term" value="C:nucleus"/>
    <property type="evidence" value="ECO:0007669"/>
    <property type="project" value="UniProtKB-SubCell"/>
</dbReference>
<keyword evidence="5 6" id="KW-0539">Nucleus</keyword>
<evidence type="ECO:0000313" key="9">
    <source>
        <dbReference type="RefSeq" id="XP_003740129.1"/>
    </source>
</evidence>
<proteinExistence type="inferred from homology"/>
<comment type="subcellular location">
    <subcellularLocation>
        <location evidence="1 6">Nucleus</location>
    </subcellularLocation>
</comment>
<dbReference type="PROSITE" id="PS51152">
    <property type="entry name" value="NFYA_HAP2_2"/>
    <property type="match status" value="1"/>
</dbReference>
<comment type="subunit">
    <text evidence="6">Heterotrimer.</text>
</comment>